<evidence type="ECO:0000256" key="1">
    <source>
        <dbReference type="ARBA" id="ARBA00008683"/>
    </source>
</evidence>
<dbReference type="GO" id="GO:0008236">
    <property type="term" value="F:serine-type peptidase activity"/>
    <property type="evidence" value="ECO:0007669"/>
    <property type="project" value="UniProtKB-KW"/>
</dbReference>
<reference evidence="7 8" key="1">
    <citation type="submission" date="2020-05" db="EMBL/GenBank/DDBJ databases">
        <title>Draft genome sequence of Desulfovibrio sp. strain HN2T.</title>
        <authorList>
            <person name="Ueno A."/>
            <person name="Tamazawa S."/>
            <person name="Tamamura S."/>
            <person name="Murakami T."/>
            <person name="Kiyama T."/>
            <person name="Inomata H."/>
            <person name="Amano Y."/>
            <person name="Miyakawa K."/>
            <person name="Tamaki H."/>
            <person name="Naganuma T."/>
            <person name="Kaneko K."/>
        </authorList>
    </citation>
    <scope>NUCLEOTIDE SEQUENCE [LARGE SCALE GENOMIC DNA]</scope>
    <source>
        <strain evidence="7 8">HN2</strain>
    </source>
</reference>
<dbReference type="Pfam" id="PF01343">
    <property type="entry name" value="Peptidase_S49"/>
    <property type="match status" value="1"/>
</dbReference>
<dbReference type="Gene3D" id="3.90.226.10">
    <property type="entry name" value="2-enoyl-CoA Hydratase, Chain A, domain 1"/>
    <property type="match status" value="1"/>
</dbReference>
<feature type="region of interest" description="Disordered" evidence="5">
    <location>
        <begin position="303"/>
        <end position="330"/>
    </location>
</feature>
<keyword evidence="8" id="KW-1185">Reference proteome</keyword>
<dbReference type="InterPro" id="IPR002142">
    <property type="entry name" value="Peptidase_S49"/>
</dbReference>
<sequence length="438" mass="46997">MHELLASKLLYLAPDFLPQLVTDMRQPSSGMFLFGQREEPSKPPYDVQDGVALIRIRGALTQYGGWWTTGYEQIREKVRAALADRSVKAILLDVNSPGGTESGLFELTDWLHSLQGQKPMHAYADGLMCSAAYCIASATGSILAPRMASLGSVGVLWVHTDWSKWNEKEGCNYTYLHAGSFKVAGNPDNPLSDRDRTYFQSRINQGYAAFLSICERCMGLDPARATEWADGQIFHGDKAHSLGLVSAIVRDRDDALAHVLAQLSSTATTAFTENTMDLKDLTLETLQKEHPELHAQLLAQAGGTAQDKPGDGKGTELSAPAGPAPSPETQDAAFNAACAMLEAAGFTQQVESMRKLKAANLSCEQIITVAPMLASAAGAAGATEEKGGKDDPDMSKRLLSALTSSDSMKPVGTHTSHKALTPAQLEAALVSELVDMEV</sequence>
<evidence type="ECO:0000259" key="6">
    <source>
        <dbReference type="Pfam" id="PF01343"/>
    </source>
</evidence>
<evidence type="ECO:0000313" key="8">
    <source>
        <dbReference type="Proteomes" id="UP000503840"/>
    </source>
</evidence>
<dbReference type="EMBL" id="BLVO01000013">
    <property type="protein sequence ID" value="GFM33298.1"/>
    <property type="molecule type" value="Genomic_DNA"/>
</dbReference>
<evidence type="ECO:0000256" key="5">
    <source>
        <dbReference type="SAM" id="MobiDB-lite"/>
    </source>
</evidence>
<evidence type="ECO:0000256" key="3">
    <source>
        <dbReference type="ARBA" id="ARBA00022801"/>
    </source>
</evidence>
<dbReference type="Gene3D" id="6.20.330.10">
    <property type="match status" value="1"/>
</dbReference>
<dbReference type="CDD" id="cd07022">
    <property type="entry name" value="S49_Sppa_36K_type"/>
    <property type="match status" value="1"/>
</dbReference>
<evidence type="ECO:0000256" key="4">
    <source>
        <dbReference type="ARBA" id="ARBA00022825"/>
    </source>
</evidence>
<evidence type="ECO:0000313" key="7">
    <source>
        <dbReference type="EMBL" id="GFM33298.1"/>
    </source>
</evidence>
<comment type="caution">
    <text evidence="7">The sequence shown here is derived from an EMBL/GenBank/DDBJ whole genome shotgun (WGS) entry which is preliminary data.</text>
</comment>
<keyword evidence="2" id="KW-0645">Protease</keyword>
<feature type="domain" description="Peptidase S49" evidence="6">
    <location>
        <begin position="114"/>
        <end position="256"/>
    </location>
</feature>
<name>A0A7J0BIA1_9BACT</name>
<dbReference type="Proteomes" id="UP000503840">
    <property type="component" value="Unassembled WGS sequence"/>
</dbReference>
<gene>
    <name evidence="7" type="ORF">DSM101010T_16630</name>
</gene>
<keyword evidence="4" id="KW-0720">Serine protease</keyword>
<dbReference type="SUPFAM" id="SSF52096">
    <property type="entry name" value="ClpP/crotonase"/>
    <property type="match status" value="1"/>
</dbReference>
<dbReference type="InterPro" id="IPR029045">
    <property type="entry name" value="ClpP/crotonase-like_dom_sf"/>
</dbReference>
<comment type="similarity">
    <text evidence="1">Belongs to the peptidase S49 family.</text>
</comment>
<proteinExistence type="inferred from homology"/>
<dbReference type="InterPro" id="IPR033855">
    <property type="entry name" value="Protein_C"/>
</dbReference>
<dbReference type="RefSeq" id="WP_174404966.1">
    <property type="nucleotide sequence ID" value="NZ_BLVO01000013.1"/>
</dbReference>
<organism evidence="7 8">
    <name type="scientific">Desulfovibrio subterraneus</name>
    <dbReference type="NCBI Taxonomy" id="2718620"/>
    <lineage>
        <taxon>Bacteria</taxon>
        <taxon>Pseudomonadati</taxon>
        <taxon>Thermodesulfobacteriota</taxon>
        <taxon>Desulfovibrionia</taxon>
        <taxon>Desulfovibrionales</taxon>
        <taxon>Desulfovibrionaceae</taxon>
        <taxon>Desulfovibrio</taxon>
    </lineage>
</organism>
<evidence type="ECO:0000256" key="2">
    <source>
        <dbReference type="ARBA" id="ARBA00022670"/>
    </source>
</evidence>
<dbReference type="AlphaFoldDB" id="A0A7J0BIA1"/>
<dbReference type="PANTHER" id="PTHR33209:SF1">
    <property type="entry name" value="PEPTIDASE S49 DOMAIN-CONTAINING PROTEIN"/>
    <property type="match status" value="1"/>
</dbReference>
<dbReference type="PANTHER" id="PTHR33209">
    <property type="entry name" value="PROTEASE 4"/>
    <property type="match status" value="1"/>
</dbReference>
<dbReference type="GO" id="GO:0006508">
    <property type="term" value="P:proteolysis"/>
    <property type="evidence" value="ECO:0007669"/>
    <property type="project" value="UniProtKB-KW"/>
</dbReference>
<keyword evidence="3" id="KW-0378">Hydrolase</keyword>
<accession>A0A7J0BIA1</accession>
<protein>
    <submittedName>
        <fullName evidence="7">Phage capsid protein</fullName>
    </submittedName>
</protein>